<name>A0A485KH16_9STRA</name>
<protein>
    <submittedName>
        <fullName evidence="3">Aste57867_5483 protein</fullName>
    </submittedName>
</protein>
<dbReference type="OrthoDB" id="87260at2759"/>
<gene>
    <name evidence="3" type="primary">Aste57867_5483</name>
    <name evidence="2" type="ORF">As57867_005470</name>
    <name evidence="3" type="ORF">ASTE57867_5483</name>
</gene>
<feature type="compositionally biased region" description="Basic residues" evidence="1">
    <location>
        <begin position="292"/>
        <end position="305"/>
    </location>
</feature>
<evidence type="ECO:0000256" key="1">
    <source>
        <dbReference type="SAM" id="MobiDB-lite"/>
    </source>
</evidence>
<evidence type="ECO:0000313" key="4">
    <source>
        <dbReference type="Proteomes" id="UP000332933"/>
    </source>
</evidence>
<dbReference type="EMBL" id="CAADRA010001915">
    <property type="protein sequence ID" value="VFT82535.1"/>
    <property type="molecule type" value="Genomic_DNA"/>
</dbReference>
<feature type="region of interest" description="Disordered" evidence="1">
    <location>
        <begin position="270"/>
        <end position="307"/>
    </location>
</feature>
<feature type="region of interest" description="Disordered" evidence="1">
    <location>
        <begin position="1"/>
        <end position="20"/>
    </location>
</feature>
<sequence length="347" mass="39723">MSKRNNGKPAIPPQTKAWTEGSRPLKPMHIEYIRNIGTHCISDNEIDDCLALSRAFQANPDYIDEFVKNIFQTPTTKSFTIDMDIGKRFRQVKEFELRRSILKENPGSLWESKFQDIYFTKISPTTIALTFYDEELMRATIGTALRIGNSEFTVPEYSPHAKLYYITFNNVPAYKTRCELTKKLFELTKCVASSFNPSEDSLLRTTQLRILFDSETPPAALVPTDGSDPLREIELPTAPGVFHIFQHMLHSLKTTIPPSIQARKDAEAAKKEADAEKKESAKNNPSIEGNRTTHHQMTKTTKTIRAKIPPVTIRLKEVHRTLLRLLTRFPKTSRTEKTTQRPTKLWI</sequence>
<reference evidence="3 4" key="1">
    <citation type="submission" date="2019-03" db="EMBL/GenBank/DDBJ databases">
        <authorList>
            <person name="Gaulin E."/>
            <person name="Dumas B."/>
        </authorList>
    </citation>
    <scope>NUCLEOTIDE SEQUENCE [LARGE SCALE GENOMIC DNA]</scope>
    <source>
        <strain evidence="3">CBS 568.67</strain>
    </source>
</reference>
<evidence type="ECO:0000313" key="2">
    <source>
        <dbReference type="EMBL" id="KAF0710702.1"/>
    </source>
</evidence>
<proteinExistence type="predicted"/>
<dbReference type="EMBL" id="VJMH01001913">
    <property type="protein sequence ID" value="KAF0710702.1"/>
    <property type="molecule type" value="Genomic_DNA"/>
</dbReference>
<reference evidence="2" key="2">
    <citation type="submission" date="2019-06" db="EMBL/GenBank/DDBJ databases">
        <title>Genomics analysis of Aphanomyces spp. identifies a new class of oomycete effector associated with host adaptation.</title>
        <authorList>
            <person name="Gaulin E."/>
        </authorList>
    </citation>
    <scope>NUCLEOTIDE SEQUENCE</scope>
    <source>
        <strain evidence="2">CBS 578.67</strain>
    </source>
</reference>
<dbReference type="Proteomes" id="UP000332933">
    <property type="component" value="Unassembled WGS sequence"/>
</dbReference>
<evidence type="ECO:0000313" key="3">
    <source>
        <dbReference type="EMBL" id="VFT82535.1"/>
    </source>
</evidence>
<organism evidence="3 4">
    <name type="scientific">Aphanomyces stellatus</name>
    <dbReference type="NCBI Taxonomy" id="120398"/>
    <lineage>
        <taxon>Eukaryota</taxon>
        <taxon>Sar</taxon>
        <taxon>Stramenopiles</taxon>
        <taxon>Oomycota</taxon>
        <taxon>Saprolegniomycetes</taxon>
        <taxon>Saprolegniales</taxon>
        <taxon>Verrucalvaceae</taxon>
        <taxon>Aphanomyces</taxon>
    </lineage>
</organism>
<feature type="compositionally biased region" description="Basic and acidic residues" evidence="1">
    <location>
        <begin position="270"/>
        <end position="281"/>
    </location>
</feature>
<dbReference type="AlphaFoldDB" id="A0A485KH16"/>
<accession>A0A485KH16</accession>
<keyword evidence="4" id="KW-1185">Reference proteome</keyword>